<dbReference type="EMBL" id="LRBV02000009">
    <property type="status" value="NOT_ANNOTATED_CDS"/>
    <property type="molecule type" value="Genomic_DNA"/>
</dbReference>
<reference evidence="2" key="2">
    <citation type="submission" date="2021-01" db="UniProtKB">
        <authorList>
            <consortium name="EnsemblPlants"/>
        </authorList>
    </citation>
    <scope>IDENTIFICATION</scope>
</reference>
<proteinExistence type="predicted"/>
<dbReference type="Gramene" id="QL09p002466:mrna">
    <property type="protein sequence ID" value="QL09p002466:mrna"/>
    <property type="gene ID" value="QL09p002466"/>
</dbReference>
<accession>A0A7N2MGD9</accession>
<reference evidence="2 3" key="1">
    <citation type="journal article" date="2016" name="G3 (Bethesda)">
        <title>First Draft Assembly and Annotation of the Genome of a California Endemic Oak Quercus lobata Nee (Fagaceae).</title>
        <authorList>
            <person name="Sork V.L."/>
            <person name="Fitz-Gibbon S.T."/>
            <person name="Puiu D."/>
            <person name="Crepeau M."/>
            <person name="Gugger P.F."/>
            <person name="Sherman R."/>
            <person name="Stevens K."/>
            <person name="Langley C.H."/>
            <person name="Pellegrini M."/>
            <person name="Salzberg S.L."/>
        </authorList>
    </citation>
    <scope>NUCLEOTIDE SEQUENCE [LARGE SCALE GENOMIC DNA]</scope>
    <source>
        <strain evidence="2 3">cv. SW786</strain>
    </source>
</reference>
<dbReference type="InParanoid" id="A0A7N2MGD9"/>
<evidence type="ECO:0000313" key="3">
    <source>
        <dbReference type="Proteomes" id="UP000594261"/>
    </source>
</evidence>
<dbReference type="Proteomes" id="UP000594261">
    <property type="component" value="Chromosome 9"/>
</dbReference>
<dbReference type="EnsemblPlants" id="QL09p002466:mrna">
    <property type="protein sequence ID" value="QL09p002466:mrna"/>
    <property type="gene ID" value="QL09p002466"/>
</dbReference>
<sequence length="460" mass="51267">MGRIFTGGFQLRLWLLDVRKHFCQSDCLTITNLYYYIPYGFAATARVPRGSGWQDIGAYVNLEAYYLVGVPRAVEKRVSGPWPATYKEALTEGLKLAPPKASPIKLKMKTRTKTMEVVIKTEGQTRVSKPRAVAINASIASMVDERNTHMNEWYLREEAMELESSMMCPKGAMHGDSELRLRMMTMSESPSNITSWRPISRAKDIALLHARASTSSTVGGSTSLSIREPIISPEQSLITTPIPAEYMSRKIAPSKLAFCVVAVLRAKPDEAISSTAYTQGIAIDSPCFMWQKLLLDPVMYEAELIQDIVNEMMEKLSSKSSSSFASVQKRGFSLVYEQDKEELNQAIAQSSSSRAITYEGWDGVHRGFDNSTSSCDDYSDIEPEESDLFSYNDVDKYGIGGDDVYAAGDDDDDDDDGDVYVYVDDDDDASYADDDDDDAYADDDVYVDDDAYAEDDDDDY</sequence>
<feature type="compositionally biased region" description="Acidic residues" evidence="1">
    <location>
        <begin position="408"/>
        <end position="460"/>
    </location>
</feature>
<keyword evidence="3" id="KW-1185">Reference proteome</keyword>
<protein>
    <submittedName>
        <fullName evidence="2">Uncharacterized protein</fullName>
    </submittedName>
</protein>
<feature type="region of interest" description="Disordered" evidence="1">
    <location>
        <begin position="402"/>
        <end position="460"/>
    </location>
</feature>
<name>A0A7N2MGD9_QUELO</name>
<evidence type="ECO:0000256" key="1">
    <source>
        <dbReference type="SAM" id="MobiDB-lite"/>
    </source>
</evidence>
<evidence type="ECO:0000313" key="2">
    <source>
        <dbReference type="EnsemblPlants" id="QL09p002466:mrna"/>
    </source>
</evidence>
<organism evidence="2 3">
    <name type="scientific">Quercus lobata</name>
    <name type="common">Valley oak</name>
    <dbReference type="NCBI Taxonomy" id="97700"/>
    <lineage>
        <taxon>Eukaryota</taxon>
        <taxon>Viridiplantae</taxon>
        <taxon>Streptophyta</taxon>
        <taxon>Embryophyta</taxon>
        <taxon>Tracheophyta</taxon>
        <taxon>Spermatophyta</taxon>
        <taxon>Magnoliopsida</taxon>
        <taxon>eudicotyledons</taxon>
        <taxon>Gunneridae</taxon>
        <taxon>Pentapetalae</taxon>
        <taxon>rosids</taxon>
        <taxon>fabids</taxon>
        <taxon>Fagales</taxon>
        <taxon>Fagaceae</taxon>
        <taxon>Quercus</taxon>
    </lineage>
</organism>
<dbReference type="AlphaFoldDB" id="A0A7N2MGD9"/>